<dbReference type="InterPro" id="IPR001314">
    <property type="entry name" value="Peptidase_S1A"/>
</dbReference>
<evidence type="ECO:0000259" key="8">
    <source>
        <dbReference type="PROSITE" id="PS50240"/>
    </source>
</evidence>
<dbReference type="AlphaFoldDB" id="A0A6P6D9T4"/>
<dbReference type="CDD" id="cd00190">
    <property type="entry name" value="Tryp_SPc"/>
    <property type="match status" value="1"/>
</dbReference>
<dbReference type="InterPro" id="IPR043504">
    <property type="entry name" value="Peptidase_S1_PA_chymotrypsin"/>
</dbReference>
<feature type="chain" id="PRO_5027598506" evidence="7">
    <location>
        <begin position="22"/>
        <end position="317"/>
    </location>
</feature>
<reference evidence="10" key="1">
    <citation type="submission" date="2025-08" db="UniProtKB">
        <authorList>
            <consortium name="RefSeq"/>
        </authorList>
    </citation>
    <scope>IDENTIFICATION</scope>
</reference>
<dbReference type="GO" id="GO:0005576">
    <property type="term" value="C:extracellular region"/>
    <property type="evidence" value="ECO:0007669"/>
    <property type="project" value="UniProtKB-SubCell"/>
</dbReference>
<keyword evidence="9" id="KW-1185">Reference proteome</keyword>
<evidence type="ECO:0000313" key="10">
    <source>
        <dbReference type="RefSeq" id="XP_023556413.1"/>
    </source>
</evidence>
<comment type="similarity">
    <text evidence="6">Belongs to the peptidase S1 family. CLIP subfamily.</text>
</comment>
<dbReference type="OrthoDB" id="546450at2759"/>
<dbReference type="Pfam" id="PF00089">
    <property type="entry name" value="Trypsin"/>
    <property type="match status" value="1"/>
</dbReference>
<accession>A0A6P6D9T4</accession>
<dbReference type="InterPro" id="IPR018114">
    <property type="entry name" value="TRYPSIN_HIS"/>
</dbReference>
<keyword evidence="5" id="KW-0325">Glycoprotein</keyword>
<dbReference type="PRINTS" id="PR00722">
    <property type="entry name" value="CHYMOTRYPSIN"/>
</dbReference>
<keyword evidence="3 7" id="KW-0732">Signal</keyword>
<dbReference type="Proteomes" id="UP000515203">
    <property type="component" value="Unplaced"/>
</dbReference>
<keyword evidence="2" id="KW-0964">Secreted</keyword>
<gene>
    <name evidence="10" type="primary">Prss45</name>
</gene>
<dbReference type="Gene3D" id="2.40.10.10">
    <property type="entry name" value="Trypsin-like serine proteases"/>
    <property type="match status" value="2"/>
</dbReference>
<dbReference type="SMART" id="SM00020">
    <property type="entry name" value="Tryp_SPc"/>
    <property type="match status" value="1"/>
</dbReference>
<feature type="signal peptide" evidence="7">
    <location>
        <begin position="1"/>
        <end position="21"/>
    </location>
</feature>
<evidence type="ECO:0000256" key="5">
    <source>
        <dbReference type="ARBA" id="ARBA00023180"/>
    </source>
</evidence>
<dbReference type="GeneID" id="101579356"/>
<keyword evidence="10" id="KW-0645">Protease</keyword>
<protein>
    <submittedName>
        <fullName evidence="10">Serine protease 45</fullName>
    </submittedName>
</protein>
<dbReference type="FunFam" id="2.40.10.10:FF:000122">
    <property type="entry name" value="Chymotrypsin-like elastase family member 1"/>
    <property type="match status" value="1"/>
</dbReference>
<dbReference type="PANTHER" id="PTHR24256">
    <property type="entry name" value="TRYPTASE-RELATED"/>
    <property type="match status" value="1"/>
</dbReference>
<dbReference type="InParanoid" id="A0A6P6D9T4"/>
<evidence type="ECO:0000256" key="4">
    <source>
        <dbReference type="ARBA" id="ARBA00023157"/>
    </source>
</evidence>
<evidence type="ECO:0000256" key="6">
    <source>
        <dbReference type="ARBA" id="ARBA00024195"/>
    </source>
</evidence>
<dbReference type="GO" id="GO:0004252">
    <property type="term" value="F:serine-type endopeptidase activity"/>
    <property type="evidence" value="ECO:0007669"/>
    <property type="project" value="InterPro"/>
</dbReference>
<dbReference type="InterPro" id="IPR001254">
    <property type="entry name" value="Trypsin_dom"/>
</dbReference>
<dbReference type="PROSITE" id="PS00134">
    <property type="entry name" value="TRYPSIN_HIS"/>
    <property type="match status" value="1"/>
</dbReference>
<dbReference type="InterPro" id="IPR009003">
    <property type="entry name" value="Peptidase_S1_PA"/>
</dbReference>
<organism evidence="9 10">
    <name type="scientific">Octodon degus</name>
    <name type="common">Degu</name>
    <name type="synonym">Sciurus degus</name>
    <dbReference type="NCBI Taxonomy" id="10160"/>
    <lineage>
        <taxon>Eukaryota</taxon>
        <taxon>Metazoa</taxon>
        <taxon>Chordata</taxon>
        <taxon>Craniata</taxon>
        <taxon>Vertebrata</taxon>
        <taxon>Euteleostomi</taxon>
        <taxon>Mammalia</taxon>
        <taxon>Eutheria</taxon>
        <taxon>Euarchontoglires</taxon>
        <taxon>Glires</taxon>
        <taxon>Rodentia</taxon>
        <taxon>Hystricomorpha</taxon>
        <taxon>Octodontidae</taxon>
        <taxon>Octodon</taxon>
    </lineage>
</organism>
<name>A0A6P6D9T4_OCTDE</name>
<proteinExistence type="inferred from homology"/>
<evidence type="ECO:0000256" key="7">
    <source>
        <dbReference type="SAM" id="SignalP"/>
    </source>
</evidence>
<sequence length="317" mass="35687">MAVRVLSWCLLLPALWPPPSGGYKENKTPPAAQLIHEVCSEPWWSTELNVTRRHWPWEVSLQTESQHVCGGALIASVWVVTAAHCIQSNKEYSVVLGTSQLKSLNSSRNFSIPVKDIIMHPKYWGRTFIVGDIALLRLPTPIMFSKYVQPVCLPERTFSLKVGTQCWVTGWGQARLRFSANSVLSPELQEAEVFIMDNYRCDRIYRTQSFLPRVSHLIQESMICATNYGKNLCNGDSGGPLVCEVEGKWILAGVLSWEKACAKAENPGVFSRMTKYAPWIKKQLKSDVLSAPSCAFSWLLIPSWLLLHTLPFTLCLC</sequence>
<evidence type="ECO:0000256" key="1">
    <source>
        <dbReference type="ARBA" id="ARBA00004613"/>
    </source>
</evidence>
<dbReference type="SUPFAM" id="SSF50494">
    <property type="entry name" value="Trypsin-like serine proteases"/>
    <property type="match status" value="1"/>
</dbReference>
<comment type="subcellular location">
    <subcellularLocation>
        <location evidence="1">Secreted</location>
    </subcellularLocation>
</comment>
<evidence type="ECO:0000313" key="9">
    <source>
        <dbReference type="Proteomes" id="UP000515203"/>
    </source>
</evidence>
<evidence type="ECO:0000256" key="2">
    <source>
        <dbReference type="ARBA" id="ARBA00022525"/>
    </source>
</evidence>
<dbReference type="PROSITE" id="PS50240">
    <property type="entry name" value="TRYPSIN_DOM"/>
    <property type="match status" value="1"/>
</dbReference>
<keyword evidence="4" id="KW-1015">Disulfide bond</keyword>
<evidence type="ECO:0000256" key="3">
    <source>
        <dbReference type="ARBA" id="ARBA00022729"/>
    </source>
</evidence>
<dbReference type="CTD" id="260408"/>
<dbReference type="GO" id="GO:0006508">
    <property type="term" value="P:proteolysis"/>
    <property type="evidence" value="ECO:0007669"/>
    <property type="project" value="UniProtKB-KW"/>
</dbReference>
<dbReference type="FunCoup" id="A0A6P6D9T4">
    <property type="interactions" value="157"/>
</dbReference>
<dbReference type="RefSeq" id="XP_023556413.1">
    <property type="nucleotide sequence ID" value="XM_023700645.1"/>
</dbReference>
<feature type="domain" description="Peptidase S1" evidence="8">
    <location>
        <begin position="19"/>
        <end position="285"/>
    </location>
</feature>
<dbReference type="InterPro" id="IPR051487">
    <property type="entry name" value="Ser/Thr_Proteases_Immune/Dev"/>
</dbReference>
<dbReference type="FunFam" id="2.40.10.10:FF:000105">
    <property type="entry name" value="Inactive serine protease 45"/>
    <property type="match status" value="1"/>
</dbReference>
<keyword evidence="10" id="KW-0378">Hydrolase</keyword>